<dbReference type="RefSeq" id="WP_003446387.1">
    <property type="nucleotide sequence ID" value="NZ_ANZB01000011.1"/>
</dbReference>
<keyword evidence="8" id="KW-0411">Iron-sulfur</keyword>
<evidence type="ECO:0000256" key="6">
    <source>
        <dbReference type="ARBA" id="ARBA00023002"/>
    </source>
</evidence>
<dbReference type="InterPro" id="IPR050612">
    <property type="entry name" value="Prok_Mopterin_Oxidored"/>
</dbReference>
<keyword evidence="7" id="KW-0408">Iron</keyword>
<dbReference type="GO" id="GO:0043546">
    <property type="term" value="F:molybdopterin cofactor binding"/>
    <property type="evidence" value="ECO:0007669"/>
    <property type="project" value="InterPro"/>
</dbReference>
<proteinExistence type="inferred from homology"/>
<feature type="domain" description="4Fe-4S Mo/W bis-MGD-type" evidence="9">
    <location>
        <begin position="59"/>
        <end position="119"/>
    </location>
</feature>
<dbReference type="PROSITE" id="PS51318">
    <property type="entry name" value="TAT"/>
    <property type="match status" value="1"/>
</dbReference>
<dbReference type="InterPro" id="IPR006963">
    <property type="entry name" value="Mopterin_OxRdtase_4Fe-4S_dom"/>
</dbReference>
<evidence type="ECO:0000256" key="8">
    <source>
        <dbReference type="ARBA" id="ARBA00023014"/>
    </source>
</evidence>
<evidence type="ECO:0000256" key="4">
    <source>
        <dbReference type="ARBA" id="ARBA00022723"/>
    </source>
</evidence>
<dbReference type="GO" id="GO:0009061">
    <property type="term" value="P:anaerobic respiration"/>
    <property type="evidence" value="ECO:0007669"/>
    <property type="project" value="TreeGrafter"/>
</dbReference>
<dbReference type="Gene3D" id="3.40.228.10">
    <property type="entry name" value="Dimethylsulfoxide Reductase, domain 2"/>
    <property type="match status" value="1"/>
</dbReference>
<dbReference type="GO" id="GO:0009055">
    <property type="term" value="F:electron transfer activity"/>
    <property type="evidence" value="ECO:0007669"/>
    <property type="project" value="TreeGrafter"/>
</dbReference>
<dbReference type="eggNOG" id="COG0243">
    <property type="taxonomic scope" value="Bacteria"/>
</dbReference>
<dbReference type="EMBL" id="JPGY02000001">
    <property type="protein sequence ID" value="KRU14506.1"/>
    <property type="molecule type" value="Genomic_DNA"/>
</dbReference>
<dbReference type="InterPro" id="IPR006657">
    <property type="entry name" value="MoPterin_dinucl-bd_dom"/>
</dbReference>
<comment type="cofactor">
    <cofactor evidence="1">
        <name>[4Fe-4S] cluster</name>
        <dbReference type="ChEBI" id="CHEBI:49883"/>
    </cofactor>
</comment>
<dbReference type="PANTHER" id="PTHR43742">
    <property type="entry name" value="TRIMETHYLAMINE-N-OXIDE REDUCTASE"/>
    <property type="match status" value="1"/>
</dbReference>
<reference evidence="11" key="2">
    <citation type="submission" date="2015-10" db="EMBL/GenBank/DDBJ databases">
        <title>Improved Draft Genome Sequence of Clostridium pasteurianum Strain ATCC 6013 (DSM 525) Using a Hybrid Next-Generation Sequencing Approach.</title>
        <authorList>
            <person name="Pyne M.E."/>
            <person name="Utturkar S.M."/>
            <person name="Brown S.D."/>
            <person name="Moo-Young M."/>
            <person name="Chung D.A."/>
            <person name="Chou P.C."/>
        </authorList>
    </citation>
    <scope>NUCLEOTIDE SEQUENCE</scope>
    <source>
        <strain evidence="11">ATCC 6013</strain>
    </source>
</reference>
<dbReference type="SUPFAM" id="SSF50692">
    <property type="entry name" value="ADC-like"/>
    <property type="match status" value="1"/>
</dbReference>
<gene>
    <name evidence="10" type="primary">dmsA</name>
    <name evidence="10" type="ORF">CLPA_c34150</name>
    <name evidence="11" type="ORF">CP6013_03765</name>
</gene>
<dbReference type="GO" id="GO:0030151">
    <property type="term" value="F:molybdenum ion binding"/>
    <property type="evidence" value="ECO:0007669"/>
    <property type="project" value="TreeGrafter"/>
</dbReference>
<dbReference type="Pfam" id="PF10518">
    <property type="entry name" value="TAT_signal"/>
    <property type="match status" value="1"/>
</dbReference>
<accession>A0A0H3J634</accession>
<dbReference type="PATRIC" id="fig|1262449.3.peg.2943"/>
<dbReference type="AlphaFoldDB" id="A0A0H3J634"/>
<dbReference type="KEGG" id="cpat:CLPA_c34150"/>
<name>A0A0H3J634_CLOPA</name>
<evidence type="ECO:0000256" key="5">
    <source>
        <dbReference type="ARBA" id="ARBA00022729"/>
    </source>
</evidence>
<keyword evidence="6 10" id="KW-0560">Oxidoreductase</keyword>
<keyword evidence="5" id="KW-0732">Signal</keyword>
<evidence type="ECO:0000313" key="11">
    <source>
        <dbReference type="EMBL" id="KRU14506.1"/>
    </source>
</evidence>
<keyword evidence="3" id="KW-0004">4Fe-4S</keyword>
<dbReference type="InterPro" id="IPR006311">
    <property type="entry name" value="TAT_signal"/>
</dbReference>
<evidence type="ECO:0000313" key="12">
    <source>
        <dbReference type="Proteomes" id="UP000028042"/>
    </source>
</evidence>
<dbReference type="Gene3D" id="2.20.25.90">
    <property type="entry name" value="ADC-like domains"/>
    <property type="match status" value="1"/>
</dbReference>
<organism evidence="10 13">
    <name type="scientific">Clostridium pasteurianum DSM 525 = ATCC 6013</name>
    <dbReference type="NCBI Taxonomy" id="1262449"/>
    <lineage>
        <taxon>Bacteria</taxon>
        <taxon>Bacillati</taxon>
        <taxon>Bacillota</taxon>
        <taxon>Clostridia</taxon>
        <taxon>Eubacteriales</taxon>
        <taxon>Clostridiaceae</taxon>
        <taxon>Clostridium</taxon>
    </lineage>
</organism>
<dbReference type="GO" id="GO:0050626">
    <property type="term" value="F:trimethylamine-N-oxide reductase (cytochrome c) activity"/>
    <property type="evidence" value="ECO:0007669"/>
    <property type="project" value="UniProtKB-EC"/>
</dbReference>
<dbReference type="InterPro" id="IPR019546">
    <property type="entry name" value="TAT_signal_bac_arc"/>
</dbReference>
<dbReference type="GO" id="GO:0051539">
    <property type="term" value="F:4 iron, 4 sulfur cluster binding"/>
    <property type="evidence" value="ECO:0007669"/>
    <property type="project" value="UniProtKB-KW"/>
</dbReference>
<dbReference type="SUPFAM" id="SSF53706">
    <property type="entry name" value="Formate dehydrogenase/DMSO reductase, domains 1-3"/>
    <property type="match status" value="1"/>
</dbReference>
<protein>
    <submittedName>
        <fullName evidence="10">Dimethyl sulfoxide reductase DmsA</fullName>
        <ecNumber evidence="10">1.8.5.3</ecNumber>
    </submittedName>
    <submittedName>
        <fullName evidence="11">Trimethylamine-N-oxide reductase (Cytochrome c)</fullName>
        <ecNumber evidence="11">1.7.2.3</ecNumber>
    </submittedName>
</protein>
<evidence type="ECO:0000256" key="3">
    <source>
        <dbReference type="ARBA" id="ARBA00022485"/>
    </source>
</evidence>
<dbReference type="NCBIfam" id="TIGR01409">
    <property type="entry name" value="TAT_signal_seq"/>
    <property type="match status" value="1"/>
</dbReference>
<dbReference type="EMBL" id="CP009268">
    <property type="protein sequence ID" value="AJA53469.1"/>
    <property type="molecule type" value="Genomic_DNA"/>
</dbReference>
<dbReference type="Gene3D" id="3.40.50.740">
    <property type="match status" value="2"/>
</dbReference>
<dbReference type="Pfam" id="PF01568">
    <property type="entry name" value="Molydop_binding"/>
    <property type="match status" value="1"/>
</dbReference>
<evidence type="ECO:0000259" key="9">
    <source>
        <dbReference type="SMART" id="SM00926"/>
    </source>
</evidence>
<dbReference type="PROSITE" id="PS00551">
    <property type="entry name" value="MOLYBDOPTERIN_PROK_1"/>
    <property type="match status" value="1"/>
</dbReference>
<dbReference type="Pfam" id="PF00384">
    <property type="entry name" value="Molybdopterin"/>
    <property type="match status" value="1"/>
</dbReference>
<evidence type="ECO:0000313" key="13">
    <source>
        <dbReference type="Proteomes" id="UP000030905"/>
    </source>
</evidence>
<keyword evidence="4" id="KW-0479">Metal-binding</keyword>
<evidence type="ECO:0000256" key="1">
    <source>
        <dbReference type="ARBA" id="ARBA00001966"/>
    </source>
</evidence>
<dbReference type="GO" id="GO:0030288">
    <property type="term" value="C:outer membrane-bounded periplasmic space"/>
    <property type="evidence" value="ECO:0007669"/>
    <property type="project" value="TreeGrafter"/>
</dbReference>
<keyword evidence="13" id="KW-1185">Reference proteome</keyword>
<dbReference type="GeneID" id="93075518"/>
<dbReference type="Proteomes" id="UP000028042">
    <property type="component" value="Unassembled WGS sequence"/>
</dbReference>
<evidence type="ECO:0000313" key="10">
    <source>
        <dbReference type="EMBL" id="AJA53469.1"/>
    </source>
</evidence>
<dbReference type="EC" id="1.8.5.3" evidence="10"/>
<evidence type="ECO:0000256" key="7">
    <source>
        <dbReference type="ARBA" id="ARBA00023004"/>
    </source>
</evidence>
<dbReference type="PANTHER" id="PTHR43742:SF3">
    <property type="entry name" value="DIMETHYL SULFOXIDE REDUCTASE DMSA"/>
    <property type="match status" value="1"/>
</dbReference>
<dbReference type="InterPro" id="IPR027467">
    <property type="entry name" value="MopterinOxRdtase_cofactor_BS"/>
</dbReference>
<dbReference type="EC" id="1.7.2.3" evidence="11"/>
<comment type="similarity">
    <text evidence="2">Belongs to the prokaryotic molybdopterin-containing oxidoreductase family.</text>
</comment>
<dbReference type="InterPro" id="IPR006656">
    <property type="entry name" value="Mopterin_OxRdtase"/>
</dbReference>
<dbReference type="Gene3D" id="2.40.40.20">
    <property type="match status" value="1"/>
</dbReference>
<reference evidence="10 13" key="1">
    <citation type="journal article" date="2015" name="Genome Announc.">
        <title>Complete Genome Sequence of the Nitrogen-Fixing and Solvent-Producing Clostridium pasteurianum DSM 525.</title>
        <authorList>
            <person name="Poehlein A."/>
            <person name="Grosse-Honebrink A."/>
            <person name="Zhang Y."/>
            <person name="Minton N.P."/>
            <person name="Daniel R."/>
        </authorList>
    </citation>
    <scope>NUCLEOTIDE SEQUENCE [LARGE SCALE GENOMIC DNA]</scope>
    <source>
        <strain evidence="10">DSM 525</strain>
        <strain evidence="13">DSM 525 / ATCC 6013</strain>
    </source>
</reference>
<dbReference type="InterPro" id="IPR009010">
    <property type="entry name" value="Asp_de-COase-like_dom_sf"/>
</dbReference>
<dbReference type="SMART" id="SM00926">
    <property type="entry name" value="Molybdop_Fe4S4"/>
    <property type="match status" value="1"/>
</dbReference>
<dbReference type="Proteomes" id="UP000030905">
    <property type="component" value="Chromosome"/>
</dbReference>
<evidence type="ECO:0000256" key="2">
    <source>
        <dbReference type="ARBA" id="ARBA00010312"/>
    </source>
</evidence>
<dbReference type="KEGG" id="cpae:CPAST_c34150"/>
<sequence length="889" mass="99481">MSNFINKLTNTKIDRRKFLKGSAAVVAAVAGLPLVAYDNTLKETTLDEKDVAHINTDSGKWVAAACWHNCGGKCLVKALVVDGVVVRQKTDDLREDTDDNPQQRACLRGRAEQFEAQGADRLKYPMKRKHWEPGGGDKSLRGKDEWERISWSEALKYIADEITQIKNKHGVEAIFSTSGEPGPLLNKLGSYVSHWGTSSYGAWYAIPHILGIGDGILVRDAVNDRFDLQNSELVVGFGLNPAWSAMGNATHWYLEMKKKGCKFVIIDPVYTDTAATLEAEWIPIRPGTDMTMQLAMAYTMLEEDDPVTNPLIDWEFLNHYTYGFDAEHMPPDAELNENFKDYLLGRYDNVPKTPEWAEKICSVPADTIRKLARRIGKNVKVALLTTWAPARTHDSDSMPQLFITLGAMGGHIGKTGHATGTSCWNNAANFGKALVVAGSDGMVSKAKTYKPLYLNDTEGWKAILEGSYNPSSVFPSINGKPADWKKVVSKVDLKKKIERKSINIQMIWHSGSALLQTREGMKQGIEVHRKVEFVLSQSSFLTTNSKYADIVLPITTWWEREGNFPSSGCNRDIMLVYSNVIKPIYEAKDDEWVNLQLGKLLGVSEKDMYPISQKQRFFNKLANSTVINKEGTAYESLLEITAKDIEEWGCEGKPQSGRVPLKKFLEDGIYQVERHAGDNYGNIAYEKFIKDPVKNPLNSKTGLIEIYSQTKADVLYSQGYNEVSPLPKYVSPRDGYESTYSDFHDKIKGKYPYQLINPHYIRRSHSIYDNVPWLREALKQPAYISKKDADKKRIKNGDTVLITSAYGKTLRPAYVTERIAPGVIGLPHGAWADIDESNEIDKAGADNYLCGNISTGGGVSGWNTQNVNLEKWTGSPLPDDVDVPQRIIF</sequence>
<reference evidence="11 12" key="3">
    <citation type="journal article" name="Genome Announc.">
        <title>Improved Draft Genome Sequence of Clostridium pasteurianum Strain ATCC 6013 (DSM 525) Using a Hybrid Next-Generation Sequencing Approach.</title>
        <authorList>
            <person name="Pyne M.E."/>
            <person name="Utturkar S."/>
            <person name="Brown S.D."/>
            <person name="Moo-Young M."/>
            <person name="Chung D.A."/>
            <person name="Chou C.P."/>
        </authorList>
    </citation>
    <scope>NUCLEOTIDE SEQUENCE [LARGE SCALE GENOMIC DNA]</scope>
    <source>
        <strain evidence="11 12">ATCC 6013</strain>
    </source>
</reference>